<dbReference type="NCBIfam" id="TIGR00256">
    <property type="entry name" value="D-aminoacyl-tRNA deacylase"/>
    <property type="match status" value="1"/>
</dbReference>
<sequence length="150" mass="16778">MRAVIQRVLHASVSINGICKSVIERGLLIFIGIEEMDDTKDAEWLCKKIIHLRIFNDDAGIMNKSVLDIQGDILIISQFTLYASTKKGNRPSYIKAAKHEIAILLYNQFCGYISQLLGKKIGTGEFGTDMKVELLNDGPVTICMDTKNKE</sequence>
<dbReference type="Pfam" id="PF02580">
    <property type="entry name" value="Tyr_Deacylase"/>
    <property type="match status" value="1"/>
</dbReference>
<comment type="caution">
    <text evidence="2">The sequence shown here is derived from an EMBL/GenBank/DDBJ whole genome shotgun (WGS) entry which is preliminary data.</text>
</comment>
<dbReference type="GO" id="GO:0051500">
    <property type="term" value="F:D-tyrosyl-tRNA(Tyr) deacylase activity"/>
    <property type="evidence" value="ECO:0007669"/>
    <property type="project" value="TreeGrafter"/>
</dbReference>
<organism evidence="2">
    <name type="scientific">termite gut metagenome</name>
    <dbReference type="NCBI Taxonomy" id="433724"/>
    <lineage>
        <taxon>unclassified sequences</taxon>
        <taxon>metagenomes</taxon>
        <taxon>organismal metagenomes</taxon>
    </lineage>
</organism>
<comment type="similarity">
    <text evidence="1">Belongs to the DTD family.</text>
</comment>
<dbReference type="GO" id="GO:0005737">
    <property type="term" value="C:cytoplasm"/>
    <property type="evidence" value="ECO:0007669"/>
    <property type="project" value="InterPro"/>
</dbReference>
<keyword evidence="2" id="KW-0378">Hydrolase</keyword>
<proteinExistence type="inferred from homology"/>
<evidence type="ECO:0000256" key="1">
    <source>
        <dbReference type="ARBA" id="ARBA00009673"/>
    </source>
</evidence>
<name>A0A5J4SQQ3_9ZZZZ</name>
<dbReference type="Gene3D" id="3.50.80.10">
    <property type="entry name" value="D-tyrosyl-tRNA(Tyr) deacylase"/>
    <property type="match status" value="1"/>
</dbReference>
<dbReference type="FunFam" id="3.50.80.10:FF:000001">
    <property type="entry name" value="D-aminoacyl-tRNA deacylase"/>
    <property type="match status" value="1"/>
</dbReference>
<dbReference type="SUPFAM" id="SSF69500">
    <property type="entry name" value="DTD-like"/>
    <property type="match status" value="1"/>
</dbReference>
<dbReference type="InterPro" id="IPR003732">
    <property type="entry name" value="Daa-tRNA_deacyls_DTD"/>
</dbReference>
<dbReference type="PANTHER" id="PTHR10472:SF5">
    <property type="entry name" value="D-AMINOACYL-TRNA DEACYLASE 1"/>
    <property type="match status" value="1"/>
</dbReference>
<dbReference type="EC" id="3.1.1.96" evidence="2"/>
<dbReference type="HAMAP" id="MF_00518">
    <property type="entry name" value="Deacylase_Dtd"/>
    <property type="match status" value="1"/>
</dbReference>
<reference evidence="2" key="1">
    <citation type="submission" date="2019-03" db="EMBL/GenBank/DDBJ databases">
        <title>Single cell metagenomics reveals metabolic interactions within the superorganism composed of flagellate Streblomastix strix and complex community of Bacteroidetes bacteria on its surface.</title>
        <authorList>
            <person name="Treitli S.C."/>
            <person name="Kolisko M."/>
            <person name="Husnik F."/>
            <person name="Keeling P."/>
            <person name="Hampl V."/>
        </authorList>
    </citation>
    <scope>NUCLEOTIDE SEQUENCE</scope>
    <source>
        <strain evidence="2">STM</strain>
    </source>
</reference>
<evidence type="ECO:0000313" key="2">
    <source>
        <dbReference type="EMBL" id="KAA6347721.1"/>
    </source>
</evidence>
<dbReference type="InterPro" id="IPR023509">
    <property type="entry name" value="DTD-like_sf"/>
</dbReference>
<accession>A0A5J4SQQ3</accession>
<gene>
    <name evidence="2" type="ORF">EZS27_004811</name>
</gene>
<protein>
    <submittedName>
        <fullName evidence="2">D-aminoacyl-tRNA deacylase</fullName>
        <ecNumber evidence="2">3.1.1.96</ecNumber>
    </submittedName>
</protein>
<dbReference type="AlphaFoldDB" id="A0A5J4SQQ3"/>
<dbReference type="PANTHER" id="PTHR10472">
    <property type="entry name" value="D-TYROSYL-TRNA TYR DEACYLASE"/>
    <property type="match status" value="1"/>
</dbReference>
<dbReference type="EMBL" id="SNRY01000086">
    <property type="protein sequence ID" value="KAA6347721.1"/>
    <property type="molecule type" value="Genomic_DNA"/>
</dbReference>